<dbReference type="Proteomes" id="UP000569329">
    <property type="component" value="Unassembled WGS sequence"/>
</dbReference>
<keyword evidence="2" id="KW-1185">Reference proteome</keyword>
<dbReference type="AlphaFoldDB" id="A0A839DUB7"/>
<dbReference type="NCBIfam" id="TIGR04363">
    <property type="entry name" value="LD_lanti_pre"/>
    <property type="match status" value="1"/>
</dbReference>
<proteinExistence type="predicted"/>
<gene>
    <name evidence="1" type="ORF">FHX42_001195</name>
</gene>
<dbReference type="InterPro" id="IPR027575">
    <property type="entry name" value="LD_lanti_pre"/>
</dbReference>
<name>A0A839DUB7_9PSEU</name>
<dbReference type="RefSeq" id="WP_182543087.1">
    <property type="nucleotide sequence ID" value="NZ_JACGWZ010000001.1"/>
</dbReference>
<evidence type="ECO:0000313" key="2">
    <source>
        <dbReference type="Proteomes" id="UP000569329"/>
    </source>
</evidence>
<dbReference type="EMBL" id="JACGWZ010000001">
    <property type="protein sequence ID" value="MBA8823866.1"/>
    <property type="molecule type" value="Genomic_DNA"/>
</dbReference>
<evidence type="ECO:0000313" key="1">
    <source>
        <dbReference type="EMBL" id="MBA8823866.1"/>
    </source>
</evidence>
<accession>A0A839DUB7</accession>
<protein>
    <submittedName>
        <fullName evidence="1">FxLD family lantipeptide</fullName>
    </submittedName>
</protein>
<comment type="caution">
    <text evidence="1">The sequence shown here is derived from an EMBL/GenBank/DDBJ whole genome shotgun (WGS) entry which is preliminary data.</text>
</comment>
<sequence>MTTAVSKEPVDVFDLDVRVTTDPIRNAGPPRQTDDGCGHTCEISACNSSH</sequence>
<reference evidence="1 2" key="1">
    <citation type="submission" date="2020-07" db="EMBL/GenBank/DDBJ databases">
        <title>Sequencing the genomes of 1000 actinobacteria strains.</title>
        <authorList>
            <person name="Klenk H.-P."/>
        </authorList>
    </citation>
    <scope>NUCLEOTIDE SEQUENCE [LARGE SCALE GENOMIC DNA]</scope>
    <source>
        <strain evidence="1 2">DSM 45975</strain>
    </source>
</reference>
<organism evidence="1 2">
    <name type="scientific">Halosaccharopolyspora lacisalsi</name>
    <dbReference type="NCBI Taxonomy" id="1000566"/>
    <lineage>
        <taxon>Bacteria</taxon>
        <taxon>Bacillati</taxon>
        <taxon>Actinomycetota</taxon>
        <taxon>Actinomycetes</taxon>
        <taxon>Pseudonocardiales</taxon>
        <taxon>Pseudonocardiaceae</taxon>
        <taxon>Halosaccharopolyspora</taxon>
    </lineage>
</organism>